<dbReference type="Proteomes" id="UP000239872">
    <property type="component" value="Unassembled WGS sequence"/>
</dbReference>
<feature type="signal peptide" evidence="1">
    <location>
        <begin position="1"/>
        <end position="17"/>
    </location>
</feature>
<keyword evidence="1" id="KW-0732">Signal</keyword>
<protein>
    <recommendedName>
        <fullName evidence="4">Ig-like domain-containing protein</fullName>
    </recommendedName>
</protein>
<evidence type="ECO:0000313" key="3">
    <source>
        <dbReference type="Proteomes" id="UP000239872"/>
    </source>
</evidence>
<dbReference type="EMBL" id="PPSL01000003">
    <property type="protein sequence ID" value="PQJ10505.1"/>
    <property type="molecule type" value="Genomic_DNA"/>
</dbReference>
<dbReference type="InterPro" id="IPR013783">
    <property type="entry name" value="Ig-like_fold"/>
</dbReference>
<accession>A0A2S7SV70</accession>
<evidence type="ECO:0000256" key="1">
    <source>
        <dbReference type="SAM" id="SignalP"/>
    </source>
</evidence>
<evidence type="ECO:0008006" key="4">
    <source>
        <dbReference type="Google" id="ProtNLM"/>
    </source>
</evidence>
<dbReference type="RefSeq" id="WP_105039233.1">
    <property type="nucleotide sequence ID" value="NZ_PPSL01000003.1"/>
</dbReference>
<feature type="chain" id="PRO_5015393749" description="Ig-like domain-containing protein" evidence="1">
    <location>
        <begin position="18"/>
        <end position="501"/>
    </location>
</feature>
<reference evidence="2 3" key="1">
    <citation type="submission" date="2018-01" db="EMBL/GenBank/DDBJ databases">
        <title>A novel member of the phylum Bacteroidetes isolated from glacier ice.</title>
        <authorList>
            <person name="Liu Q."/>
            <person name="Xin Y.-H."/>
        </authorList>
    </citation>
    <scope>NUCLEOTIDE SEQUENCE [LARGE SCALE GENOMIC DNA]</scope>
    <source>
        <strain evidence="2 3">RB1R16</strain>
    </source>
</reference>
<comment type="caution">
    <text evidence="2">The sequence shown here is derived from an EMBL/GenBank/DDBJ whole genome shotgun (WGS) entry which is preliminary data.</text>
</comment>
<name>A0A2S7SV70_9BACT</name>
<dbReference type="Gene3D" id="2.60.40.10">
    <property type="entry name" value="Immunoglobulins"/>
    <property type="match status" value="1"/>
</dbReference>
<proteinExistence type="predicted"/>
<dbReference type="OrthoDB" id="9770043at2"/>
<gene>
    <name evidence="2" type="ORF">CJD36_011045</name>
</gene>
<sequence length="501" mass="52831">MNRLLTIFLLLPFWVSAQTISIAASDTTVCSGTTITFTASAVGSSLHYQWKKNNIHVGADAPVYISSALNNSDTIACSLVNAAHDTIYTSSNPIIVDVHTFPTAVTISGLDSICPADTIHLTASVVGGTWLASNYHASVENGVVTGVAANYFECSNFAQDTVFYIVADICGADTAEKVVTVLPQPNAYFELHSMWGSTVCLGAGVSATSGTTDFLCEGQLFARNGAVAIGGGGFIWGQRLGRDTVTNISANMCGISTYSMAVQVVDKPRFTTVLPGEMSLCEGSLDSIVAPNSGFNILNNSLYDTVSILWHTPNLTAVVHAISAGDDTIKVRIENECGATYSSFNVHISPKPTAITAPDSICVGYSSMLADNTPAGTWSASPSANIKIEGDGLVTGLENGASTVRYTMPTGCYVEKRILVENCEAEAEVTPVPSNGAVTIHTFVDVYESYSIINTLGQIALSSPLTGAFTNVDITKLPPAIYYIRLSGKNRNSGAIKVVKY</sequence>
<dbReference type="AlphaFoldDB" id="A0A2S7SV70"/>
<organism evidence="2 3">
    <name type="scientific">Flavipsychrobacter stenotrophus</name>
    <dbReference type="NCBI Taxonomy" id="2077091"/>
    <lineage>
        <taxon>Bacteria</taxon>
        <taxon>Pseudomonadati</taxon>
        <taxon>Bacteroidota</taxon>
        <taxon>Chitinophagia</taxon>
        <taxon>Chitinophagales</taxon>
        <taxon>Chitinophagaceae</taxon>
        <taxon>Flavipsychrobacter</taxon>
    </lineage>
</organism>
<evidence type="ECO:0000313" key="2">
    <source>
        <dbReference type="EMBL" id="PQJ10505.1"/>
    </source>
</evidence>
<keyword evidence="3" id="KW-1185">Reference proteome</keyword>